<dbReference type="Proteomes" id="UP000828390">
    <property type="component" value="Unassembled WGS sequence"/>
</dbReference>
<comment type="caution">
    <text evidence="1">The sequence shown here is derived from an EMBL/GenBank/DDBJ whole genome shotgun (WGS) entry which is preliminary data.</text>
</comment>
<dbReference type="AlphaFoldDB" id="A0A9D4IHI1"/>
<organism evidence="1 2">
    <name type="scientific">Dreissena polymorpha</name>
    <name type="common">Zebra mussel</name>
    <name type="synonym">Mytilus polymorpha</name>
    <dbReference type="NCBI Taxonomy" id="45954"/>
    <lineage>
        <taxon>Eukaryota</taxon>
        <taxon>Metazoa</taxon>
        <taxon>Spiralia</taxon>
        <taxon>Lophotrochozoa</taxon>
        <taxon>Mollusca</taxon>
        <taxon>Bivalvia</taxon>
        <taxon>Autobranchia</taxon>
        <taxon>Heteroconchia</taxon>
        <taxon>Euheterodonta</taxon>
        <taxon>Imparidentia</taxon>
        <taxon>Neoheterodontei</taxon>
        <taxon>Myida</taxon>
        <taxon>Dreissenoidea</taxon>
        <taxon>Dreissenidae</taxon>
        <taxon>Dreissena</taxon>
    </lineage>
</organism>
<evidence type="ECO:0000313" key="1">
    <source>
        <dbReference type="EMBL" id="KAH3772702.1"/>
    </source>
</evidence>
<accession>A0A9D4IHI1</accession>
<name>A0A9D4IHI1_DREPO</name>
<proteinExistence type="predicted"/>
<protein>
    <submittedName>
        <fullName evidence="1">Uncharacterized protein</fullName>
    </submittedName>
</protein>
<keyword evidence="2" id="KW-1185">Reference proteome</keyword>
<dbReference type="EMBL" id="JAIWYP010000009">
    <property type="protein sequence ID" value="KAH3772702.1"/>
    <property type="molecule type" value="Genomic_DNA"/>
</dbReference>
<reference evidence="1" key="1">
    <citation type="journal article" date="2019" name="bioRxiv">
        <title>The Genome of the Zebra Mussel, Dreissena polymorpha: A Resource for Invasive Species Research.</title>
        <authorList>
            <person name="McCartney M.A."/>
            <person name="Auch B."/>
            <person name="Kono T."/>
            <person name="Mallez S."/>
            <person name="Zhang Y."/>
            <person name="Obille A."/>
            <person name="Becker A."/>
            <person name="Abrahante J.E."/>
            <person name="Garbe J."/>
            <person name="Badalamenti J.P."/>
            <person name="Herman A."/>
            <person name="Mangelson H."/>
            <person name="Liachko I."/>
            <person name="Sullivan S."/>
            <person name="Sone E.D."/>
            <person name="Koren S."/>
            <person name="Silverstein K.A.T."/>
            <person name="Beckman K.B."/>
            <person name="Gohl D.M."/>
        </authorList>
    </citation>
    <scope>NUCLEOTIDE SEQUENCE</scope>
    <source>
        <strain evidence="1">Duluth1</strain>
        <tissue evidence="1">Whole animal</tissue>
    </source>
</reference>
<evidence type="ECO:0000313" key="2">
    <source>
        <dbReference type="Proteomes" id="UP000828390"/>
    </source>
</evidence>
<sequence>MDSYNTEQLITTPTQFTEHSSSLIDPVFMKNPSQLLSSYVTDPFVPNIIRFRCPVVVVLNFVKPKPSTYRRRFWLYNEGYNTQFKNNLKSINWDSIINEADLSTLADKVADNICSAASDSIPNKVLLNRKTYPG</sequence>
<reference evidence="1" key="2">
    <citation type="submission" date="2020-11" db="EMBL/GenBank/DDBJ databases">
        <authorList>
            <person name="McCartney M.A."/>
            <person name="Auch B."/>
            <person name="Kono T."/>
            <person name="Mallez S."/>
            <person name="Becker A."/>
            <person name="Gohl D.M."/>
            <person name="Silverstein K.A.T."/>
            <person name="Koren S."/>
            <person name="Bechman K.B."/>
            <person name="Herman A."/>
            <person name="Abrahante J.E."/>
            <person name="Garbe J."/>
        </authorList>
    </citation>
    <scope>NUCLEOTIDE SEQUENCE</scope>
    <source>
        <strain evidence="1">Duluth1</strain>
        <tissue evidence="1">Whole animal</tissue>
    </source>
</reference>
<gene>
    <name evidence="1" type="ORF">DPMN_174045</name>
</gene>